<evidence type="ECO:0000313" key="4">
    <source>
        <dbReference type="EMBL" id="GGM41182.1"/>
    </source>
</evidence>
<dbReference type="InterPro" id="IPR023476">
    <property type="entry name" value="Pep_tRNA_hydro_II_dom_sf"/>
</dbReference>
<sequence length="258" mass="27561">MGTRFAILEPLAARYADWLGRSRVDDTSEEDPDQVRAMPVVLRIEKATLPPRSELLAAAASAALAVCLDDRAAPGGQWYEPVDTWVRGRIRKVARRARGAQWRAVTELPGVTVCRGGAEVRALLPGRVVEVPREVAKLQISGTELPLDEPGPPPAGVSVLWLSPAVPMTVGKAAAQVGHATMILAALLDASGAGDELAKWAEAGFPCVVRQADKSTWADLQPGEEPERAWRSRRVAAVRDAGFTEVAPGTVTVLATWP</sequence>
<dbReference type="GO" id="GO:0004045">
    <property type="term" value="F:peptidyl-tRNA hydrolase activity"/>
    <property type="evidence" value="ECO:0007669"/>
    <property type="project" value="UniProtKB-EC"/>
</dbReference>
<dbReference type="RefSeq" id="WP_189054428.1">
    <property type="nucleotide sequence ID" value="NZ_BMMK01000003.1"/>
</dbReference>
<protein>
    <recommendedName>
        <fullName evidence="1">peptidyl-tRNA hydrolase</fullName>
        <ecNumber evidence="1">3.1.1.29</ecNumber>
    </recommendedName>
</protein>
<comment type="caution">
    <text evidence="4">The sequence shown here is derived from an EMBL/GenBank/DDBJ whole genome shotgun (WGS) entry which is preliminary data.</text>
</comment>
<keyword evidence="2" id="KW-0378">Hydrolase</keyword>
<dbReference type="SUPFAM" id="SSF102462">
    <property type="entry name" value="Peptidyl-tRNA hydrolase II"/>
    <property type="match status" value="1"/>
</dbReference>
<evidence type="ECO:0000313" key="5">
    <source>
        <dbReference type="Proteomes" id="UP000637578"/>
    </source>
</evidence>
<dbReference type="InterPro" id="IPR002833">
    <property type="entry name" value="PTH2"/>
</dbReference>
<keyword evidence="5" id="KW-1185">Reference proteome</keyword>
<evidence type="ECO:0000256" key="3">
    <source>
        <dbReference type="ARBA" id="ARBA00048707"/>
    </source>
</evidence>
<dbReference type="Gene3D" id="3.40.1490.10">
    <property type="entry name" value="Bit1"/>
    <property type="match status" value="1"/>
</dbReference>
<evidence type="ECO:0000256" key="2">
    <source>
        <dbReference type="ARBA" id="ARBA00022801"/>
    </source>
</evidence>
<dbReference type="AlphaFoldDB" id="A0A8J3CBC6"/>
<dbReference type="Proteomes" id="UP000637578">
    <property type="component" value="Unassembled WGS sequence"/>
</dbReference>
<gene>
    <name evidence="4" type="ORF">GCM10012275_10230</name>
</gene>
<dbReference type="EC" id="3.1.1.29" evidence="1"/>
<dbReference type="Pfam" id="PF01981">
    <property type="entry name" value="PTH2"/>
    <property type="match status" value="1"/>
</dbReference>
<accession>A0A8J3CBC6</accession>
<evidence type="ECO:0000256" key="1">
    <source>
        <dbReference type="ARBA" id="ARBA00013260"/>
    </source>
</evidence>
<comment type="catalytic activity">
    <reaction evidence="3">
        <text>an N-acyl-L-alpha-aminoacyl-tRNA + H2O = an N-acyl-L-amino acid + a tRNA + H(+)</text>
        <dbReference type="Rhea" id="RHEA:54448"/>
        <dbReference type="Rhea" id="RHEA-COMP:10123"/>
        <dbReference type="Rhea" id="RHEA-COMP:13883"/>
        <dbReference type="ChEBI" id="CHEBI:15377"/>
        <dbReference type="ChEBI" id="CHEBI:15378"/>
        <dbReference type="ChEBI" id="CHEBI:59874"/>
        <dbReference type="ChEBI" id="CHEBI:78442"/>
        <dbReference type="ChEBI" id="CHEBI:138191"/>
        <dbReference type="EC" id="3.1.1.29"/>
    </reaction>
</comment>
<name>A0A8J3CBC6_9PSEU</name>
<reference evidence="4" key="1">
    <citation type="journal article" date="2014" name="Int. J. Syst. Evol. Microbiol.">
        <title>Complete genome sequence of Corynebacterium casei LMG S-19264T (=DSM 44701T), isolated from a smear-ripened cheese.</title>
        <authorList>
            <consortium name="US DOE Joint Genome Institute (JGI-PGF)"/>
            <person name="Walter F."/>
            <person name="Albersmeier A."/>
            <person name="Kalinowski J."/>
            <person name="Ruckert C."/>
        </authorList>
    </citation>
    <scope>NUCLEOTIDE SEQUENCE</scope>
    <source>
        <strain evidence="4">CGMCC 4.5737</strain>
    </source>
</reference>
<reference evidence="4" key="2">
    <citation type="submission" date="2020-09" db="EMBL/GenBank/DDBJ databases">
        <authorList>
            <person name="Sun Q."/>
            <person name="Zhou Y."/>
        </authorList>
    </citation>
    <scope>NUCLEOTIDE SEQUENCE</scope>
    <source>
        <strain evidence="4">CGMCC 4.5737</strain>
    </source>
</reference>
<organism evidence="4 5">
    <name type="scientific">Longimycelium tulufanense</name>
    <dbReference type="NCBI Taxonomy" id="907463"/>
    <lineage>
        <taxon>Bacteria</taxon>
        <taxon>Bacillati</taxon>
        <taxon>Actinomycetota</taxon>
        <taxon>Actinomycetes</taxon>
        <taxon>Pseudonocardiales</taxon>
        <taxon>Pseudonocardiaceae</taxon>
        <taxon>Longimycelium</taxon>
    </lineage>
</organism>
<dbReference type="EMBL" id="BMMK01000003">
    <property type="protein sequence ID" value="GGM41182.1"/>
    <property type="molecule type" value="Genomic_DNA"/>
</dbReference>
<proteinExistence type="predicted"/>